<dbReference type="InterPro" id="IPR003673">
    <property type="entry name" value="CoA-Trfase_fam_III"/>
</dbReference>
<dbReference type="RefSeq" id="WP_254292158.1">
    <property type="nucleotide sequence ID" value="NZ_JAMLDX010000003.1"/>
</dbReference>
<evidence type="ECO:0000313" key="3">
    <source>
        <dbReference type="EMBL" id="MCP3730048.1"/>
    </source>
</evidence>
<accession>A0A9X2KNW5</accession>
<keyword evidence="1 3" id="KW-0808">Transferase</keyword>
<keyword evidence="2" id="KW-1133">Transmembrane helix</keyword>
<dbReference type="AlphaFoldDB" id="A0A9X2KNW5"/>
<dbReference type="Pfam" id="PF02515">
    <property type="entry name" value="CoA_transf_3"/>
    <property type="match status" value="2"/>
</dbReference>
<proteinExistence type="predicted"/>
<protein>
    <submittedName>
        <fullName evidence="3">CoA transferase</fullName>
    </submittedName>
</protein>
<dbReference type="Proteomes" id="UP001139451">
    <property type="component" value="Unassembled WGS sequence"/>
</dbReference>
<dbReference type="EMBL" id="JAMLDX010000003">
    <property type="protein sequence ID" value="MCP3730048.1"/>
    <property type="molecule type" value="Genomic_DNA"/>
</dbReference>
<dbReference type="InterPro" id="IPR044855">
    <property type="entry name" value="CoA-Trfase_III_dom3_sf"/>
</dbReference>
<dbReference type="GO" id="GO:0016740">
    <property type="term" value="F:transferase activity"/>
    <property type="evidence" value="ECO:0007669"/>
    <property type="project" value="UniProtKB-KW"/>
</dbReference>
<evidence type="ECO:0000256" key="2">
    <source>
        <dbReference type="SAM" id="Phobius"/>
    </source>
</evidence>
<sequence length="714" mass="76532">MALRRNNTDEIIVVNAGRGMPAALATKLMKESGARVVAVSAANDPFFTIYPAFAAWHSGMEWIAPGELETALAIADVCIIGGEDHPDAVSLLHDGADLPARYPQLVIARMTGFGAAAPDLPAVDLLVQARSGMVWEHRPDRPIALGCLLPTYGSVLLTVLGIWTALVERLDSGLGQLVQSSMFQGGAMFWGPYWMIPHTPTPEIMKFQPRGARHLTFQCADGGYVQLAPGAAGSLAKLYAVLEIPVAVDPAARGTPDVRGGLANYFGDTALLEKHIARFQRDDLLRRLWAQGFAADAVLKPGECWDEPQAQSGLYLQSDAEGTRYVGPLIRMTIRPDSEGEGDNDPGAQCAGVGPLSGVRIVDFGAVVAGPYASALLADLGADVIKVEPLAGDFTRERLRTTIIANHGKRSIALDAKDESDARTIQSLCRSANIVHHNFRVGVAERLKLDRQSLRDGNPKLVTLHSSAYGEVGPKATFPGLDMVIQAYCGHEHRSGGEGNPPLCGRSFFVDYVAAGAGAIAMVRGLFEQRSRGRGGDFGTSLLEAGLFLVAELIQTDGRFKGAPPLDHEQAGFDPHERIYETSDGWIAIAARGAAMQTRLLNFLREIDGALTAPLSSAAVAACFASLRTHELLDRLHAADIWSVACAEDGWRDLAEAAAQQGQPMLREIAVPGECVVTGWFGPLFHMSRSELEYSRGASPALNEHGTQIRMELA</sequence>
<feature type="transmembrane region" description="Helical" evidence="2">
    <location>
        <begin position="143"/>
        <end position="166"/>
    </location>
</feature>
<evidence type="ECO:0000256" key="1">
    <source>
        <dbReference type="ARBA" id="ARBA00022679"/>
    </source>
</evidence>
<organism evidence="3 4">
    <name type="scientific">Sphingomonas tagetis</name>
    <dbReference type="NCBI Taxonomy" id="2949092"/>
    <lineage>
        <taxon>Bacteria</taxon>
        <taxon>Pseudomonadati</taxon>
        <taxon>Pseudomonadota</taxon>
        <taxon>Alphaproteobacteria</taxon>
        <taxon>Sphingomonadales</taxon>
        <taxon>Sphingomonadaceae</taxon>
        <taxon>Sphingomonas</taxon>
    </lineage>
</organism>
<dbReference type="Gene3D" id="3.40.50.10540">
    <property type="entry name" value="Crotonobetainyl-coa:carnitine coa-transferase, domain 1"/>
    <property type="match status" value="2"/>
</dbReference>
<dbReference type="Gene3D" id="3.30.1540.10">
    <property type="entry name" value="formyl-coa transferase, domain 3"/>
    <property type="match status" value="2"/>
</dbReference>
<keyword evidence="2" id="KW-0472">Membrane</keyword>
<dbReference type="SUPFAM" id="SSF89796">
    <property type="entry name" value="CoA-transferase family III (CaiB/BaiF)"/>
    <property type="match status" value="2"/>
</dbReference>
<gene>
    <name evidence="3" type="ORF">M9978_06360</name>
</gene>
<keyword evidence="2" id="KW-0812">Transmembrane</keyword>
<evidence type="ECO:0000313" key="4">
    <source>
        <dbReference type="Proteomes" id="UP001139451"/>
    </source>
</evidence>
<comment type="caution">
    <text evidence="3">The sequence shown here is derived from an EMBL/GenBank/DDBJ whole genome shotgun (WGS) entry which is preliminary data.</text>
</comment>
<keyword evidence="4" id="KW-1185">Reference proteome</keyword>
<dbReference type="PANTHER" id="PTHR48228">
    <property type="entry name" value="SUCCINYL-COA--D-CITRAMALATE COA-TRANSFERASE"/>
    <property type="match status" value="1"/>
</dbReference>
<name>A0A9X2KNW5_9SPHN</name>
<reference evidence="3" key="1">
    <citation type="submission" date="2022-05" db="EMBL/GenBank/DDBJ databases">
        <title>Sphingomonas sp. strain MG17 Genome sequencing and assembly.</title>
        <authorList>
            <person name="Kim I."/>
        </authorList>
    </citation>
    <scope>NUCLEOTIDE SEQUENCE</scope>
    <source>
        <strain evidence="3">MG17</strain>
    </source>
</reference>
<dbReference type="PANTHER" id="PTHR48228:SF6">
    <property type="entry name" value="L-CARNITINE COA-TRANSFERASE"/>
    <property type="match status" value="1"/>
</dbReference>
<dbReference type="InterPro" id="IPR050509">
    <property type="entry name" value="CoA-transferase_III"/>
</dbReference>
<dbReference type="InterPro" id="IPR023606">
    <property type="entry name" value="CoA-Trfase_III_dom_1_sf"/>
</dbReference>